<evidence type="ECO:0000313" key="3">
    <source>
        <dbReference type="Proteomes" id="UP000196074"/>
    </source>
</evidence>
<dbReference type="GeneID" id="60871963"/>
<accession>A0A1Y4R1K6</accession>
<sequence>MVLTLPYLVQVCYEKNWQDIPNIKETAQQVGQTISGYLLIDHSSVAQKIPADLPITYIHRPENTGLAQAYNIALERMGDAQWLILLDHDTAITSDYFQEVFQQSQHVPQDCVALCPQVFEEKRQISPIQANQYINRHFQTLTPGLYQQRVMAVNSATVFRKSFLLQLGGFNTLFPLDFLDHWLFFEIFQQQKSVYVLESKLQHELSVMHYESMTTKRYQSILQAEKNYYQNYETQQLDNHRKQLLKRTLKQWVKVKNRQIWKMTLRSYFELKRGK</sequence>
<feature type="domain" description="Glycosyltransferase 2-like" evidence="1">
    <location>
        <begin position="49"/>
        <end position="164"/>
    </location>
</feature>
<dbReference type="RefSeq" id="WP_016252486.1">
    <property type="nucleotide sequence ID" value="NZ_CP010064.1"/>
</dbReference>
<dbReference type="PANTHER" id="PTHR43685:SF2">
    <property type="entry name" value="GLYCOSYLTRANSFERASE 2-LIKE DOMAIN-CONTAINING PROTEIN"/>
    <property type="match status" value="1"/>
</dbReference>
<dbReference type="Pfam" id="PF00535">
    <property type="entry name" value="Glycos_transf_2"/>
    <property type="match status" value="1"/>
</dbReference>
<name>A0A1Y4R1K6_9ENTE</name>
<dbReference type="InterPro" id="IPR001173">
    <property type="entry name" value="Glyco_trans_2-like"/>
</dbReference>
<organism evidence="2 3">
    <name type="scientific">Enterococcus cecorum</name>
    <dbReference type="NCBI Taxonomy" id="44008"/>
    <lineage>
        <taxon>Bacteria</taxon>
        <taxon>Bacillati</taxon>
        <taxon>Bacillota</taxon>
        <taxon>Bacilli</taxon>
        <taxon>Lactobacillales</taxon>
        <taxon>Enterococcaceae</taxon>
        <taxon>Enterococcus</taxon>
    </lineage>
</organism>
<dbReference type="EMBL" id="NFLC01000004">
    <property type="protein sequence ID" value="OUQ11200.1"/>
    <property type="molecule type" value="Genomic_DNA"/>
</dbReference>
<proteinExistence type="predicted"/>
<gene>
    <name evidence="2" type="ORF">B5E88_03100</name>
</gene>
<evidence type="ECO:0000313" key="2">
    <source>
        <dbReference type="EMBL" id="OUQ11200.1"/>
    </source>
</evidence>
<dbReference type="InterPro" id="IPR029044">
    <property type="entry name" value="Nucleotide-diphossugar_trans"/>
</dbReference>
<reference evidence="3" key="1">
    <citation type="submission" date="2017-04" db="EMBL/GenBank/DDBJ databases">
        <title>Function of individual gut microbiota members based on whole genome sequencing of pure cultures obtained from chicken caecum.</title>
        <authorList>
            <person name="Medvecky M."/>
            <person name="Cejkova D."/>
            <person name="Polansky O."/>
            <person name="Karasova D."/>
            <person name="Kubasova T."/>
            <person name="Cizek A."/>
            <person name="Rychlik I."/>
        </authorList>
    </citation>
    <scope>NUCLEOTIDE SEQUENCE [LARGE SCALE GENOMIC DNA]</scope>
    <source>
        <strain evidence="3">An144</strain>
    </source>
</reference>
<dbReference type="SUPFAM" id="SSF53448">
    <property type="entry name" value="Nucleotide-diphospho-sugar transferases"/>
    <property type="match status" value="1"/>
</dbReference>
<dbReference type="Proteomes" id="UP000196074">
    <property type="component" value="Unassembled WGS sequence"/>
</dbReference>
<dbReference type="Gene3D" id="3.90.550.10">
    <property type="entry name" value="Spore Coat Polysaccharide Biosynthesis Protein SpsA, Chain A"/>
    <property type="match status" value="1"/>
</dbReference>
<dbReference type="PANTHER" id="PTHR43685">
    <property type="entry name" value="GLYCOSYLTRANSFERASE"/>
    <property type="match status" value="1"/>
</dbReference>
<dbReference type="AlphaFoldDB" id="A0A1Y4R1K6"/>
<evidence type="ECO:0000259" key="1">
    <source>
        <dbReference type="Pfam" id="PF00535"/>
    </source>
</evidence>
<protein>
    <recommendedName>
        <fullName evidence="1">Glycosyltransferase 2-like domain-containing protein</fullName>
    </recommendedName>
</protein>
<comment type="caution">
    <text evidence="2">The sequence shown here is derived from an EMBL/GenBank/DDBJ whole genome shotgun (WGS) entry which is preliminary data.</text>
</comment>
<dbReference type="InterPro" id="IPR050834">
    <property type="entry name" value="Glycosyltransf_2"/>
</dbReference>